<dbReference type="EMBL" id="JAAIIG010000003">
    <property type="protein sequence ID" value="NMM97926.1"/>
    <property type="molecule type" value="Genomic_DNA"/>
</dbReference>
<keyword evidence="10" id="KW-1185">Reference proteome</keyword>
<comment type="similarity">
    <text evidence="7">Belongs to the drug/metabolite transporter (DMT) superfamily. Small multidrug resistance (SMR) (TC 2.A.7.1) family.</text>
</comment>
<dbReference type="Pfam" id="PF00893">
    <property type="entry name" value="Multi_Drug_Res"/>
    <property type="match status" value="1"/>
</dbReference>
<dbReference type="InterPro" id="IPR037185">
    <property type="entry name" value="EmrE-like"/>
</dbReference>
<dbReference type="InterPro" id="IPR000390">
    <property type="entry name" value="Small_drug/metabolite_transptr"/>
</dbReference>
<evidence type="ECO:0000313" key="10">
    <source>
        <dbReference type="Proteomes" id="UP000543419"/>
    </source>
</evidence>
<dbReference type="Proteomes" id="UP000543419">
    <property type="component" value="Unassembled WGS sequence"/>
</dbReference>
<keyword evidence="5 8" id="KW-1133">Transmembrane helix</keyword>
<dbReference type="AlphaFoldDB" id="A0A7Y0EWY9"/>
<evidence type="ECO:0000256" key="7">
    <source>
        <dbReference type="RuleBase" id="RU003942"/>
    </source>
</evidence>
<evidence type="ECO:0000313" key="9">
    <source>
        <dbReference type="EMBL" id="NMM97926.1"/>
    </source>
</evidence>
<accession>A0A7Y0EWY9</accession>
<evidence type="ECO:0000256" key="4">
    <source>
        <dbReference type="ARBA" id="ARBA00022692"/>
    </source>
</evidence>
<feature type="transmembrane region" description="Helical" evidence="8">
    <location>
        <begin position="27"/>
        <end position="47"/>
    </location>
</feature>
<feature type="transmembrane region" description="Helical" evidence="8">
    <location>
        <begin position="59"/>
        <end position="76"/>
    </location>
</feature>
<dbReference type="RefSeq" id="WP_169240723.1">
    <property type="nucleotide sequence ID" value="NZ_JAAIIG010000003.1"/>
</dbReference>
<keyword evidence="3" id="KW-1003">Cell membrane</keyword>
<dbReference type="InterPro" id="IPR045324">
    <property type="entry name" value="Small_multidrug_res"/>
</dbReference>
<keyword evidence="2" id="KW-0813">Transport</keyword>
<dbReference type="Gene3D" id="1.10.3730.20">
    <property type="match status" value="1"/>
</dbReference>
<feature type="transmembrane region" description="Helical" evidence="8">
    <location>
        <begin position="82"/>
        <end position="103"/>
    </location>
</feature>
<dbReference type="FunFam" id="1.10.3730.20:FF:000001">
    <property type="entry name" value="Quaternary ammonium compound resistance transporter SugE"/>
    <property type="match status" value="1"/>
</dbReference>
<sequence length="104" mass="10910">MAWIILILSGICESVWAIALDRSEGFTRIVPVIVFVLGLTASMGGLAYAMRHIPIGTSYAIWVGIGVAATAVYGMISGEQSASLPRIVLLSGLVACVIGLKFVD</sequence>
<gene>
    <name evidence="9" type="ORF">G1C97_0875</name>
</gene>
<protein>
    <submittedName>
        <fullName evidence="9">Ligand-binding protein SH3</fullName>
    </submittedName>
</protein>
<organism evidence="9 10">
    <name type="scientific">Bifidobacterium olomucense</name>
    <dbReference type="NCBI Taxonomy" id="2675324"/>
    <lineage>
        <taxon>Bacteria</taxon>
        <taxon>Bacillati</taxon>
        <taxon>Actinomycetota</taxon>
        <taxon>Actinomycetes</taxon>
        <taxon>Bifidobacteriales</taxon>
        <taxon>Bifidobacteriaceae</taxon>
        <taxon>Bifidobacterium</taxon>
    </lineage>
</organism>
<comment type="subcellular location">
    <subcellularLocation>
        <location evidence="1 7">Cell membrane</location>
        <topology evidence="1 7">Multi-pass membrane protein</topology>
    </subcellularLocation>
</comment>
<reference evidence="9 10" key="1">
    <citation type="submission" date="2020-02" db="EMBL/GenBank/DDBJ databases">
        <title>Characterization of phylogenetic diversity of novel bifidobacterial species isolated in Czech ZOOs.</title>
        <authorList>
            <person name="Lugli G.A."/>
            <person name="Vera N.B."/>
            <person name="Ventura M."/>
        </authorList>
    </citation>
    <scope>NUCLEOTIDE SEQUENCE [LARGE SCALE GENOMIC DNA]</scope>
    <source>
        <strain evidence="9 10">DSM 109959</strain>
    </source>
</reference>
<keyword evidence="6 8" id="KW-0472">Membrane</keyword>
<evidence type="ECO:0000256" key="8">
    <source>
        <dbReference type="SAM" id="Phobius"/>
    </source>
</evidence>
<dbReference type="PANTHER" id="PTHR30561">
    <property type="entry name" value="SMR FAMILY PROTON-DEPENDENT DRUG EFFLUX TRANSPORTER SUGE"/>
    <property type="match status" value="1"/>
</dbReference>
<evidence type="ECO:0000256" key="6">
    <source>
        <dbReference type="ARBA" id="ARBA00023136"/>
    </source>
</evidence>
<comment type="caution">
    <text evidence="9">The sequence shown here is derived from an EMBL/GenBank/DDBJ whole genome shotgun (WGS) entry which is preliminary data.</text>
</comment>
<proteinExistence type="inferred from homology"/>
<keyword evidence="4 7" id="KW-0812">Transmembrane</keyword>
<dbReference type="PANTHER" id="PTHR30561:SF0">
    <property type="entry name" value="GUANIDINIUM EXPORTER"/>
    <property type="match status" value="1"/>
</dbReference>
<evidence type="ECO:0000256" key="2">
    <source>
        <dbReference type="ARBA" id="ARBA00022448"/>
    </source>
</evidence>
<name>A0A7Y0EWY9_9BIFI</name>
<dbReference type="GO" id="GO:0022857">
    <property type="term" value="F:transmembrane transporter activity"/>
    <property type="evidence" value="ECO:0007669"/>
    <property type="project" value="InterPro"/>
</dbReference>
<dbReference type="GO" id="GO:0005886">
    <property type="term" value="C:plasma membrane"/>
    <property type="evidence" value="ECO:0007669"/>
    <property type="project" value="UniProtKB-SubCell"/>
</dbReference>
<dbReference type="SUPFAM" id="SSF103481">
    <property type="entry name" value="Multidrug resistance efflux transporter EmrE"/>
    <property type="match status" value="1"/>
</dbReference>
<evidence type="ECO:0000256" key="3">
    <source>
        <dbReference type="ARBA" id="ARBA00022475"/>
    </source>
</evidence>
<evidence type="ECO:0000256" key="1">
    <source>
        <dbReference type="ARBA" id="ARBA00004651"/>
    </source>
</evidence>
<evidence type="ECO:0000256" key="5">
    <source>
        <dbReference type="ARBA" id="ARBA00022989"/>
    </source>
</evidence>